<evidence type="ECO:0000256" key="2">
    <source>
        <dbReference type="ARBA" id="ARBA00022908"/>
    </source>
</evidence>
<gene>
    <name evidence="5" type="ORF">A6J80_04085</name>
</gene>
<dbReference type="Pfam" id="PF00589">
    <property type="entry name" value="Phage_integrase"/>
    <property type="match status" value="1"/>
</dbReference>
<feature type="domain" description="Tyr recombinase" evidence="4">
    <location>
        <begin position="207"/>
        <end position="330"/>
    </location>
</feature>
<dbReference type="InterPro" id="IPR013762">
    <property type="entry name" value="Integrase-like_cat_sf"/>
</dbReference>
<dbReference type="AlphaFoldDB" id="A0A1V0GPP3"/>
<dbReference type="InterPro" id="IPR011010">
    <property type="entry name" value="DNA_brk_join_enz"/>
</dbReference>
<dbReference type="PROSITE" id="PS51898">
    <property type="entry name" value="TYR_RECOMBINASE"/>
    <property type="match status" value="1"/>
</dbReference>
<evidence type="ECO:0000313" key="6">
    <source>
        <dbReference type="Proteomes" id="UP000191257"/>
    </source>
</evidence>
<dbReference type="Gene3D" id="1.10.443.10">
    <property type="entry name" value="Intergrase catalytic core"/>
    <property type="match status" value="1"/>
</dbReference>
<dbReference type="InterPro" id="IPR025166">
    <property type="entry name" value="Integrase_DNA_bind_dom"/>
</dbReference>
<dbReference type="GO" id="GO:0006310">
    <property type="term" value="P:DNA recombination"/>
    <property type="evidence" value="ECO:0007669"/>
    <property type="project" value="UniProtKB-KW"/>
</dbReference>
<dbReference type="Proteomes" id="UP000191257">
    <property type="component" value="Chromosome"/>
</dbReference>
<reference evidence="5" key="1">
    <citation type="submission" date="2017-12" db="EMBL/GenBank/DDBJ databases">
        <title>FDA dAtabase for Regulatory Grade micrObial Sequences (FDA-ARGOS): Supporting development and validation of Infectious Disease Dx tests.</title>
        <authorList>
            <person name="Campos J."/>
            <person name="Goldberg B."/>
            <person name="Tallon L."/>
            <person name="Sadzewicz L."/>
            <person name="Sengamalay N."/>
            <person name="Ott S."/>
            <person name="Godinez A."/>
            <person name="Nagaraj S."/>
            <person name="Vyas G."/>
            <person name="Aluvathingal J."/>
            <person name="Nadendla S."/>
            <person name="Geyer C."/>
            <person name="Nandy P."/>
            <person name="Hobson J."/>
            <person name="Sichtig H."/>
        </authorList>
    </citation>
    <scope>NUCLEOTIDE SEQUENCE</scope>
    <source>
        <strain evidence="5">FDAARGOS_252</strain>
    </source>
</reference>
<dbReference type="InterPro" id="IPR002104">
    <property type="entry name" value="Integrase_catalytic"/>
</dbReference>
<dbReference type="Pfam" id="PF13356">
    <property type="entry name" value="Arm-DNA-bind_3"/>
    <property type="match status" value="1"/>
</dbReference>
<dbReference type="KEGG" id="pye:A6J80_04085"/>
<dbReference type="PANTHER" id="PTHR30629:SF2">
    <property type="entry name" value="PROPHAGE INTEGRASE INTS-RELATED"/>
    <property type="match status" value="1"/>
</dbReference>
<evidence type="ECO:0000313" key="5">
    <source>
        <dbReference type="EMBL" id="ARC35669.1"/>
    </source>
</evidence>
<accession>A0A1V0GPP3</accession>
<keyword evidence="3" id="KW-0233">DNA recombination</keyword>
<dbReference type="InterPro" id="IPR038488">
    <property type="entry name" value="Integrase_DNA-bd_sf"/>
</dbReference>
<protein>
    <submittedName>
        <fullName evidence="5">DUF4102 domain-containing protein</fullName>
    </submittedName>
</protein>
<comment type="similarity">
    <text evidence="1">Belongs to the 'phage' integrase family.</text>
</comment>
<organism evidence="5 6">
    <name type="scientific">Paracoccus yeei</name>
    <dbReference type="NCBI Taxonomy" id="147645"/>
    <lineage>
        <taxon>Bacteria</taxon>
        <taxon>Pseudomonadati</taxon>
        <taxon>Pseudomonadota</taxon>
        <taxon>Alphaproteobacteria</taxon>
        <taxon>Rhodobacterales</taxon>
        <taxon>Paracoccaceae</taxon>
        <taxon>Paracoccus</taxon>
    </lineage>
</organism>
<sequence length="330" mass="36638">MPKIKMTAAAVRDLAHPSKGQSLYLDTLLPGLGLRVTPGAKTYYVETMVNGRNRRVTLGPSTTYTPEAARREAKKVLGRMAAGEDVNATKAAARVRGKTLGEAYDEFMKAKKLKPSTRDTYEICMRQHFTDWFTRELVSISPLMMVQRHSKIVATAGPGAANGSARVFRAVWNYTRALTAAPDGSKTMPDSPTQRLTDLRQWSKLQRRTRHLTEDLFPSFGKALAVLREDGGNASYADFVELLVRTGLRRSEAAGLRWADVSLSNLTLTVHDTKNHKSHTLPLPRQLEALLTRRKEFADSELVFPGCADPRKSLARLCKLLGTDISAHDF</sequence>
<dbReference type="Gene3D" id="3.30.160.390">
    <property type="entry name" value="Integrase, DNA-binding domain"/>
    <property type="match status" value="1"/>
</dbReference>
<dbReference type="GO" id="GO:0003677">
    <property type="term" value="F:DNA binding"/>
    <property type="evidence" value="ECO:0007669"/>
    <property type="project" value="InterPro"/>
</dbReference>
<dbReference type="PANTHER" id="PTHR30629">
    <property type="entry name" value="PROPHAGE INTEGRASE"/>
    <property type="match status" value="1"/>
</dbReference>
<evidence type="ECO:0000256" key="1">
    <source>
        <dbReference type="ARBA" id="ARBA00008857"/>
    </source>
</evidence>
<evidence type="ECO:0000259" key="4">
    <source>
        <dbReference type="PROSITE" id="PS51898"/>
    </source>
</evidence>
<dbReference type="InterPro" id="IPR050808">
    <property type="entry name" value="Phage_Integrase"/>
</dbReference>
<proteinExistence type="inferred from homology"/>
<name>A0A1V0GPP3_9RHOB</name>
<evidence type="ECO:0000256" key="3">
    <source>
        <dbReference type="ARBA" id="ARBA00023172"/>
    </source>
</evidence>
<dbReference type="SUPFAM" id="SSF56349">
    <property type="entry name" value="DNA breaking-rejoining enzymes"/>
    <property type="match status" value="1"/>
</dbReference>
<dbReference type="STRING" id="147645.A6J80_04085"/>
<dbReference type="GO" id="GO:0015074">
    <property type="term" value="P:DNA integration"/>
    <property type="evidence" value="ECO:0007669"/>
    <property type="project" value="UniProtKB-KW"/>
</dbReference>
<keyword evidence="2" id="KW-0229">DNA integration</keyword>
<keyword evidence="6" id="KW-1185">Reference proteome</keyword>
<dbReference type="EMBL" id="CP020442">
    <property type="protein sequence ID" value="ARC35669.1"/>
    <property type="molecule type" value="Genomic_DNA"/>
</dbReference>
<dbReference type="RefSeq" id="WP_080620598.1">
    <property type="nucleotide sequence ID" value="NZ_CAWMZI010000001.1"/>
</dbReference>